<proteinExistence type="predicted"/>
<gene>
    <name evidence="1" type="ORF">Amon02_000385400</name>
</gene>
<comment type="caution">
    <text evidence="1">The sequence shown here is derived from an EMBL/GenBank/DDBJ whole genome shotgun (WGS) entry which is preliminary data.</text>
</comment>
<dbReference type="EMBL" id="BSXS01002519">
    <property type="protein sequence ID" value="GME79269.1"/>
    <property type="molecule type" value="Genomic_DNA"/>
</dbReference>
<sequence length="391" mass="41374">MNNGLSIIKSDFRSLPNNPDTSTNTTTEKEYMIKQQQQQQQPVGISSPSSTITTTTASIPPSSAPGLAPQKDKQQEQQHTPSSSNSPSLLPSPSSRNSVSSNSNTGTGSGSEPLHPNAKTTTTTQSNGATTTKQNMSTATCKNCKTQNTPLWRRDESGQVLCNACGLFLKLHGRPRPISLKSDVIKSRNRVKHNNSKSSPNTPELKAKEAGNGKVTKFLPKQYKPKKKNSKSKENNTANNSGSGSGGNATVADLTAAASGLDKNKSPSLLPLLPRNAANNQSASGADGSRGNTVIAPNVAPGTPYTFAATTNWMNKSQGNNIQPLHYPNSTPTQFAPNLTRVTSPLLLSTTLPVQNNVPNGKFNPSQSSERLSSSGGNGGHLAWIRFLESS</sequence>
<keyword evidence="2" id="KW-1185">Reference proteome</keyword>
<accession>A0ACB5T1K0</accession>
<reference evidence="1" key="1">
    <citation type="submission" date="2023-04" db="EMBL/GenBank/DDBJ databases">
        <title>Ambrosiozyma monospora NBRC 10751.</title>
        <authorList>
            <person name="Ichikawa N."/>
            <person name="Sato H."/>
            <person name="Tonouchi N."/>
        </authorList>
    </citation>
    <scope>NUCLEOTIDE SEQUENCE</scope>
    <source>
        <strain evidence="1">NBRC 10751</strain>
    </source>
</reference>
<name>A0ACB5T1K0_AMBMO</name>
<evidence type="ECO:0000313" key="2">
    <source>
        <dbReference type="Proteomes" id="UP001165064"/>
    </source>
</evidence>
<evidence type="ECO:0000313" key="1">
    <source>
        <dbReference type="EMBL" id="GME79269.1"/>
    </source>
</evidence>
<protein>
    <submittedName>
        <fullName evidence="1">Unnamed protein product</fullName>
    </submittedName>
</protein>
<dbReference type="Proteomes" id="UP001165064">
    <property type="component" value="Unassembled WGS sequence"/>
</dbReference>
<organism evidence="1 2">
    <name type="scientific">Ambrosiozyma monospora</name>
    <name type="common">Yeast</name>
    <name type="synonym">Endomycopsis monosporus</name>
    <dbReference type="NCBI Taxonomy" id="43982"/>
    <lineage>
        <taxon>Eukaryota</taxon>
        <taxon>Fungi</taxon>
        <taxon>Dikarya</taxon>
        <taxon>Ascomycota</taxon>
        <taxon>Saccharomycotina</taxon>
        <taxon>Pichiomycetes</taxon>
        <taxon>Pichiales</taxon>
        <taxon>Pichiaceae</taxon>
        <taxon>Ambrosiozyma</taxon>
    </lineage>
</organism>